<evidence type="ECO:0000313" key="1">
    <source>
        <dbReference type="EMBL" id="CAK9185706.1"/>
    </source>
</evidence>
<dbReference type="EMBL" id="CAUOFW020009391">
    <property type="protein sequence ID" value="CAK9185706.1"/>
    <property type="molecule type" value="Genomic_DNA"/>
</dbReference>
<evidence type="ECO:0000313" key="2">
    <source>
        <dbReference type="Proteomes" id="UP001642360"/>
    </source>
</evidence>
<gene>
    <name evidence="1" type="ORF">ILEXP_LOCUS56123</name>
</gene>
<reference evidence="1 2" key="1">
    <citation type="submission" date="2024-02" db="EMBL/GenBank/DDBJ databases">
        <authorList>
            <person name="Vignale AGUSTIN F."/>
            <person name="Sosa J E."/>
            <person name="Modenutti C."/>
        </authorList>
    </citation>
    <scope>NUCLEOTIDE SEQUENCE [LARGE SCALE GENOMIC DNA]</scope>
</reference>
<protein>
    <submittedName>
        <fullName evidence="1">Uncharacterized protein</fullName>
    </submittedName>
</protein>
<name>A0ABC8UX99_9AQUA</name>
<accession>A0ABC8UX99</accession>
<proteinExistence type="predicted"/>
<organism evidence="1 2">
    <name type="scientific">Ilex paraguariensis</name>
    <name type="common">yerba mate</name>
    <dbReference type="NCBI Taxonomy" id="185542"/>
    <lineage>
        <taxon>Eukaryota</taxon>
        <taxon>Viridiplantae</taxon>
        <taxon>Streptophyta</taxon>
        <taxon>Embryophyta</taxon>
        <taxon>Tracheophyta</taxon>
        <taxon>Spermatophyta</taxon>
        <taxon>Magnoliopsida</taxon>
        <taxon>eudicotyledons</taxon>
        <taxon>Gunneridae</taxon>
        <taxon>Pentapetalae</taxon>
        <taxon>asterids</taxon>
        <taxon>campanulids</taxon>
        <taxon>Aquifoliales</taxon>
        <taxon>Aquifoliaceae</taxon>
        <taxon>Ilex</taxon>
    </lineage>
</organism>
<comment type="caution">
    <text evidence="1">The sequence shown here is derived from an EMBL/GenBank/DDBJ whole genome shotgun (WGS) entry which is preliminary data.</text>
</comment>
<keyword evidence="2" id="KW-1185">Reference proteome</keyword>
<dbReference type="AlphaFoldDB" id="A0ABC8UX99"/>
<dbReference type="Proteomes" id="UP001642360">
    <property type="component" value="Unassembled WGS sequence"/>
</dbReference>
<sequence length="158" mass="16871">MGTVVVPSSAGIFPENHENGAIGRPPKELDAGALFVLKSRGEALRGFFLGHRFSVVEDHVLLPNLHRFGNGFLCRTAERISALLFMMSLFFLCLDIDVKVVKEIAGVDGRVMAALWVSSYDGNSGAGSSKPTLCFHLVGLGGRSHLPHRGGAGDVLLV</sequence>